<keyword evidence="2" id="KW-0326">Glycosidase</keyword>
<dbReference type="InterPro" id="IPR017853">
    <property type="entry name" value="GH"/>
</dbReference>
<dbReference type="Pfam" id="PF06452">
    <property type="entry name" value="CBM9_1"/>
    <property type="match status" value="1"/>
</dbReference>
<name>A0ABD5Y5F0_9EURY</name>
<dbReference type="InterPro" id="IPR001547">
    <property type="entry name" value="Glyco_hydro_5"/>
</dbReference>
<dbReference type="AlphaFoldDB" id="A0ABD5Y5F0"/>
<feature type="domain" description="Fibronectin type-III" evidence="4">
    <location>
        <begin position="368"/>
        <end position="456"/>
    </location>
</feature>
<dbReference type="RefSeq" id="WP_274322069.1">
    <property type="nucleotide sequence ID" value="NZ_CP118158.1"/>
</dbReference>
<proteinExistence type="predicted"/>
<dbReference type="Gene3D" id="3.20.20.80">
    <property type="entry name" value="Glycosidases"/>
    <property type="match status" value="1"/>
</dbReference>
<keyword evidence="1" id="KW-0378">Hydrolase</keyword>
<dbReference type="GeneID" id="78821282"/>
<evidence type="ECO:0000259" key="4">
    <source>
        <dbReference type="PROSITE" id="PS50853"/>
    </source>
</evidence>
<gene>
    <name evidence="5" type="ORF">ACFQMA_14215</name>
</gene>
<dbReference type="PROSITE" id="PS50853">
    <property type="entry name" value="FN3"/>
    <property type="match status" value="1"/>
</dbReference>
<dbReference type="SMART" id="SM00060">
    <property type="entry name" value="FN3"/>
    <property type="match status" value="1"/>
</dbReference>
<protein>
    <submittedName>
        <fullName evidence="5">Cellulase family glycosylhydrolase</fullName>
    </submittedName>
</protein>
<feature type="region of interest" description="Disordered" evidence="3">
    <location>
        <begin position="345"/>
        <end position="367"/>
    </location>
</feature>
<dbReference type="SUPFAM" id="SSF49344">
    <property type="entry name" value="CBD9-like"/>
    <property type="match status" value="1"/>
</dbReference>
<evidence type="ECO:0000313" key="6">
    <source>
        <dbReference type="Proteomes" id="UP001596432"/>
    </source>
</evidence>
<reference evidence="5 6" key="1">
    <citation type="journal article" date="2019" name="Int. J. Syst. Evol. Microbiol.">
        <title>The Global Catalogue of Microorganisms (GCM) 10K type strain sequencing project: providing services to taxonomists for standard genome sequencing and annotation.</title>
        <authorList>
            <consortium name="The Broad Institute Genomics Platform"/>
            <consortium name="The Broad Institute Genome Sequencing Center for Infectious Disease"/>
            <person name="Wu L."/>
            <person name="Ma J."/>
        </authorList>
    </citation>
    <scope>NUCLEOTIDE SEQUENCE [LARGE SCALE GENOMIC DNA]</scope>
    <source>
        <strain evidence="5 6">XZYJT29</strain>
    </source>
</reference>
<dbReference type="GO" id="GO:0016798">
    <property type="term" value="F:hydrolase activity, acting on glycosyl bonds"/>
    <property type="evidence" value="ECO:0007669"/>
    <property type="project" value="UniProtKB-KW"/>
</dbReference>
<dbReference type="InterPro" id="IPR010502">
    <property type="entry name" value="Carb-bd_dom_fam9"/>
</dbReference>
<feature type="region of interest" description="Disordered" evidence="3">
    <location>
        <begin position="455"/>
        <end position="474"/>
    </location>
</feature>
<evidence type="ECO:0000256" key="1">
    <source>
        <dbReference type="ARBA" id="ARBA00022801"/>
    </source>
</evidence>
<dbReference type="InterPro" id="IPR003961">
    <property type="entry name" value="FN3_dom"/>
</dbReference>
<dbReference type="Pfam" id="PF00150">
    <property type="entry name" value="Cellulase"/>
    <property type="match status" value="1"/>
</dbReference>
<keyword evidence="6" id="KW-1185">Reference proteome</keyword>
<dbReference type="Pfam" id="PF00041">
    <property type="entry name" value="fn3"/>
    <property type="match status" value="1"/>
</dbReference>
<dbReference type="Gene3D" id="2.60.40.1190">
    <property type="match status" value="1"/>
</dbReference>
<evidence type="ECO:0000256" key="2">
    <source>
        <dbReference type="ARBA" id="ARBA00023295"/>
    </source>
</evidence>
<dbReference type="PANTHER" id="PTHR34142:SF1">
    <property type="entry name" value="GLYCOSIDE HYDROLASE FAMILY 5 DOMAIN-CONTAINING PROTEIN"/>
    <property type="match status" value="1"/>
</dbReference>
<dbReference type="PANTHER" id="PTHR34142">
    <property type="entry name" value="ENDO-BETA-1,4-GLUCANASE A"/>
    <property type="match status" value="1"/>
</dbReference>
<dbReference type="Proteomes" id="UP001596432">
    <property type="component" value="Unassembled WGS sequence"/>
</dbReference>
<dbReference type="InterPro" id="IPR013783">
    <property type="entry name" value="Ig-like_fold"/>
</dbReference>
<dbReference type="PROSITE" id="PS51257">
    <property type="entry name" value="PROKAR_LIPOPROTEIN"/>
    <property type="match status" value="1"/>
</dbReference>
<dbReference type="Gene3D" id="2.60.40.10">
    <property type="entry name" value="Immunoglobulins"/>
    <property type="match status" value="1"/>
</dbReference>
<comment type="caution">
    <text evidence="5">The sequence shown here is derived from an EMBL/GenBank/DDBJ whole genome shotgun (WGS) entry which is preliminary data.</text>
</comment>
<dbReference type="EMBL" id="JBHTAS010000001">
    <property type="protein sequence ID" value="MFC7140975.1"/>
    <property type="molecule type" value="Genomic_DNA"/>
</dbReference>
<accession>A0ABD5Y5F0</accession>
<dbReference type="SUPFAM" id="SSF51445">
    <property type="entry name" value="(Trans)glycosidases"/>
    <property type="match status" value="1"/>
</dbReference>
<evidence type="ECO:0000313" key="5">
    <source>
        <dbReference type="EMBL" id="MFC7140975.1"/>
    </source>
</evidence>
<dbReference type="SUPFAM" id="SSF49265">
    <property type="entry name" value="Fibronectin type III"/>
    <property type="match status" value="1"/>
</dbReference>
<organism evidence="5 6">
    <name type="scientific">Halosimplex aquaticum</name>
    <dbReference type="NCBI Taxonomy" id="3026162"/>
    <lineage>
        <taxon>Archaea</taxon>
        <taxon>Methanobacteriati</taxon>
        <taxon>Methanobacteriota</taxon>
        <taxon>Stenosarchaea group</taxon>
        <taxon>Halobacteria</taxon>
        <taxon>Halobacteriales</taxon>
        <taxon>Haloarculaceae</taxon>
        <taxon>Halosimplex</taxon>
    </lineage>
</organism>
<dbReference type="CDD" id="cd00063">
    <property type="entry name" value="FN3"/>
    <property type="match status" value="1"/>
</dbReference>
<dbReference type="InterPro" id="IPR036116">
    <property type="entry name" value="FN3_sf"/>
</dbReference>
<sequence>MRRRQLLAGLGVGSAAGVAGCGAFAGFGGDAEVEGPPRLHVGGRWLRDPSGHRVVLRGVNVPDPVWGTERADARGKSYWQTLRFATNRNADWYTRVLRIPVEPQSIEDAGVEAVARDYLDRAVSIAAERGVYALIDYHAVERYDTEGIDERIRAFWSEVAPRYADDSHVLYELFSEPTEPASDGIESWRTWKDAAEPWLALIREESPETPVVVGSPRWSSMTRHAAAEPVDDDNVLYSAHVYPSWEPETWEPTFGDPALDVPVFVTEWGYVDDESIPDSHVVGTTESWGRPFRRWLEAHENVSWCARAFDSQWVPSMFDEEWNLLGGNAHMGVLTKQWLADERDSYWPPNGAGAPTATPLAQGRPPDPPADLRVEAVGETTTRIAWDGALDPDGDDVLQYRVGVGDGERTILRGSVRSFELTGLEPGESYTATVTAVDEFGLESDAASVEFTTTEAAESKATIPRTPTRPTVDGTLDDVWQRAEPKGIDVLAWGDQASDISAEWRALWDEEALYVFVSVADGTLQKADAVEVFLDLDNSRGDSYDGEDDLQLVMIPGIKQAWQGPNSATSDPVFVRTDDTDEGWRVELSVPWESYDVTPLTGLRFGMDVHVADDLDDDDDRDAKHVWHDESDRVWEVPAKLATVELGE</sequence>
<feature type="compositionally biased region" description="Low complexity" evidence="3">
    <location>
        <begin position="348"/>
        <end position="361"/>
    </location>
</feature>
<evidence type="ECO:0000256" key="3">
    <source>
        <dbReference type="SAM" id="MobiDB-lite"/>
    </source>
</evidence>